<sequence>MCPMFPDRAVRRDDGVYGRFTKHYLSRHGHCDPEREQVFVVVEVAQELMDRHDWPFYVEQLQLEIEGERLSKPTAEAVFARIQCAGVVRHYKECVGAERVTGPGILAVQIEGRAEHRLSDDLWLLHDWYENTVMPYWGHAPLPVPVDGSAECYPYLRCPWW</sequence>
<accession>A0A2V5GQ70</accession>
<gene>
    <name evidence="1" type="ORF">BO99DRAFT_438846</name>
</gene>
<dbReference type="EMBL" id="KZ825298">
    <property type="protein sequence ID" value="PYI12781.1"/>
    <property type="molecule type" value="Genomic_DNA"/>
</dbReference>
<dbReference type="Proteomes" id="UP000249829">
    <property type="component" value="Unassembled WGS sequence"/>
</dbReference>
<organism evidence="1 2">
    <name type="scientific">Aspergillus violaceofuscus (strain CBS 115571)</name>
    <dbReference type="NCBI Taxonomy" id="1450538"/>
    <lineage>
        <taxon>Eukaryota</taxon>
        <taxon>Fungi</taxon>
        <taxon>Dikarya</taxon>
        <taxon>Ascomycota</taxon>
        <taxon>Pezizomycotina</taxon>
        <taxon>Eurotiomycetes</taxon>
        <taxon>Eurotiomycetidae</taxon>
        <taxon>Eurotiales</taxon>
        <taxon>Aspergillaceae</taxon>
        <taxon>Aspergillus</taxon>
    </lineage>
</organism>
<protein>
    <submittedName>
        <fullName evidence="1">Uncharacterized protein</fullName>
    </submittedName>
</protein>
<evidence type="ECO:0000313" key="1">
    <source>
        <dbReference type="EMBL" id="PYI12781.1"/>
    </source>
</evidence>
<reference evidence="1 2" key="1">
    <citation type="submission" date="2018-02" db="EMBL/GenBank/DDBJ databases">
        <title>The genomes of Aspergillus section Nigri reveals drivers in fungal speciation.</title>
        <authorList>
            <consortium name="DOE Joint Genome Institute"/>
            <person name="Vesth T.C."/>
            <person name="Nybo J."/>
            <person name="Theobald S."/>
            <person name="Brandl J."/>
            <person name="Frisvad J.C."/>
            <person name="Nielsen K.F."/>
            <person name="Lyhne E.K."/>
            <person name="Kogle M.E."/>
            <person name="Kuo A."/>
            <person name="Riley R."/>
            <person name="Clum A."/>
            <person name="Nolan M."/>
            <person name="Lipzen A."/>
            <person name="Salamov A."/>
            <person name="Henrissat B."/>
            <person name="Wiebenga A."/>
            <person name="De vries R.P."/>
            <person name="Grigoriev I.V."/>
            <person name="Mortensen U.H."/>
            <person name="Andersen M.R."/>
            <person name="Baker S.E."/>
        </authorList>
    </citation>
    <scope>NUCLEOTIDE SEQUENCE [LARGE SCALE GENOMIC DNA]</scope>
    <source>
        <strain evidence="1 2">CBS 115571</strain>
    </source>
</reference>
<proteinExistence type="predicted"/>
<keyword evidence="2" id="KW-1185">Reference proteome</keyword>
<dbReference type="AlphaFoldDB" id="A0A2V5GQ70"/>
<name>A0A2V5GQ70_ASPV1</name>
<evidence type="ECO:0000313" key="2">
    <source>
        <dbReference type="Proteomes" id="UP000249829"/>
    </source>
</evidence>